<gene>
    <name evidence="7" type="ORF">Z518_09433</name>
</gene>
<evidence type="ECO:0000256" key="2">
    <source>
        <dbReference type="ARBA" id="ARBA00023002"/>
    </source>
</evidence>
<organism evidence="7 8">
    <name type="scientific">Rhinocladiella mackenziei CBS 650.93</name>
    <dbReference type="NCBI Taxonomy" id="1442369"/>
    <lineage>
        <taxon>Eukaryota</taxon>
        <taxon>Fungi</taxon>
        <taxon>Dikarya</taxon>
        <taxon>Ascomycota</taxon>
        <taxon>Pezizomycotina</taxon>
        <taxon>Eurotiomycetes</taxon>
        <taxon>Chaetothyriomycetidae</taxon>
        <taxon>Chaetothyriales</taxon>
        <taxon>Herpotrichiellaceae</taxon>
        <taxon>Rhinocladiella</taxon>
    </lineage>
</organism>
<dbReference type="VEuPathDB" id="FungiDB:Z518_09433"/>
<proteinExistence type="inferred from homology"/>
<evidence type="ECO:0000256" key="4">
    <source>
        <dbReference type="ARBA" id="ARBA00042988"/>
    </source>
</evidence>
<dbReference type="STRING" id="1442369.A0A0D2FI64"/>
<dbReference type="SUPFAM" id="SSF51735">
    <property type="entry name" value="NAD(P)-binding Rossmann-fold domains"/>
    <property type="match status" value="1"/>
</dbReference>
<name>A0A0D2FI64_9EURO</name>
<dbReference type="EC" id="1.1.1.179" evidence="3"/>
<dbReference type="RefSeq" id="XP_013268843.1">
    <property type="nucleotide sequence ID" value="XM_013413389.1"/>
</dbReference>
<feature type="domain" description="Gfo/Idh/MocA-like oxidoreductase N-terminal" evidence="6">
    <location>
        <begin position="59"/>
        <end position="162"/>
    </location>
</feature>
<reference evidence="7 8" key="1">
    <citation type="submission" date="2015-01" db="EMBL/GenBank/DDBJ databases">
        <title>The Genome Sequence of Rhinocladiella mackenzie CBS 650.93.</title>
        <authorList>
            <consortium name="The Broad Institute Genomics Platform"/>
            <person name="Cuomo C."/>
            <person name="de Hoog S."/>
            <person name="Gorbushina A."/>
            <person name="Stielow B."/>
            <person name="Teixiera M."/>
            <person name="Abouelleil A."/>
            <person name="Chapman S.B."/>
            <person name="Priest M."/>
            <person name="Young S.K."/>
            <person name="Wortman J."/>
            <person name="Nusbaum C."/>
            <person name="Birren B."/>
        </authorList>
    </citation>
    <scope>NUCLEOTIDE SEQUENCE [LARGE SCALE GENOMIC DNA]</scope>
    <source>
        <strain evidence="7 8">CBS 650.93</strain>
    </source>
</reference>
<dbReference type="SUPFAM" id="SSF55347">
    <property type="entry name" value="Glyceraldehyde-3-phosphate dehydrogenase-like, C-terminal domain"/>
    <property type="match status" value="1"/>
</dbReference>
<dbReference type="AlphaFoldDB" id="A0A0D2FI64"/>
<accession>A0A0D2FI64</accession>
<dbReference type="InterPro" id="IPR050984">
    <property type="entry name" value="Gfo/Idh/MocA_domain"/>
</dbReference>
<evidence type="ECO:0000256" key="1">
    <source>
        <dbReference type="ARBA" id="ARBA00010928"/>
    </source>
</evidence>
<keyword evidence="2" id="KW-0560">Oxidoreductase</keyword>
<dbReference type="GeneID" id="25297504"/>
<dbReference type="Proteomes" id="UP000053617">
    <property type="component" value="Unassembled WGS sequence"/>
</dbReference>
<dbReference type="PANTHER" id="PTHR22604:SF105">
    <property type="entry name" value="TRANS-1,2-DIHYDROBENZENE-1,2-DIOL DEHYDROGENASE"/>
    <property type="match status" value="1"/>
</dbReference>
<dbReference type="HOGENOM" id="CLU_023194_5_2_1"/>
<evidence type="ECO:0000256" key="5">
    <source>
        <dbReference type="ARBA" id="ARBA00049233"/>
    </source>
</evidence>
<dbReference type="PANTHER" id="PTHR22604">
    <property type="entry name" value="OXIDOREDUCTASES"/>
    <property type="match status" value="1"/>
</dbReference>
<dbReference type="InterPro" id="IPR036291">
    <property type="entry name" value="NAD(P)-bd_dom_sf"/>
</dbReference>
<evidence type="ECO:0000256" key="3">
    <source>
        <dbReference type="ARBA" id="ARBA00038984"/>
    </source>
</evidence>
<comment type="similarity">
    <text evidence="1">Belongs to the Gfo/Idh/MocA family.</text>
</comment>
<protein>
    <recommendedName>
        <fullName evidence="3">D-xylose 1-dehydrogenase (NADP(+), D-xylono-1,5-lactone-forming)</fullName>
        <ecNumber evidence="3">1.1.1.179</ecNumber>
    </recommendedName>
    <alternativeName>
        <fullName evidence="4">D-xylose-NADP dehydrogenase</fullName>
    </alternativeName>
</protein>
<dbReference type="GO" id="GO:0047837">
    <property type="term" value="F:D-xylose 1-dehydrogenase (NADP+) activity"/>
    <property type="evidence" value="ECO:0007669"/>
    <property type="project" value="UniProtKB-EC"/>
</dbReference>
<evidence type="ECO:0000313" key="7">
    <source>
        <dbReference type="EMBL" id="KIX01707.1"/>
    </source>
</evidence>
<dbReference type="OrthoDB" id="6417021at2759"/>
<dbReference type="Gene3D" id="3.40.50.720">
    <property type="entry name" value="NAD(P)-binding Rossmann-like Domain"/>
    <property type="match status" value="1"/>
</dbReference>
<dbReference type="Gene3D" id="3.30.360.10">
    <property type="entry name" value="Dihydrodipicolinate Reductase, domain 2"/>
    <property type="match status" value="1"/>
</dbReference>
<keyword evidence="8" id="KW-1185">Reference proteome</keyword>
<comment type="catalytic activity">
    <reaction evidence="5">
        <text>D-xylose + NADP(+) = D-xylono-1,5-lactone + NADPH + H(+)</text>
        <dbReference type="Rhea" id="RHEA:22000"/>
        <dbReference type="ChEBI" id="CHEBI:15378"/>
        <dbReference type="ChEBI" id="CHEBI:15867"/>
        <dbReference type="ChEBI" id="CHEBI:53455"/>
        <dbReference type="ChEBI" id="CHEBI:57783"/>
        <dbReference type="ChEBI" id="CHEBI:58349"/>
        <dbReference type="EC" id="1.1.1.179"/>
    </reaction>
</comment>
<dbReference type="Pfam" id="PF01408">
    <property type="entry name" value="GFO_IDH_MocA"/>
    <property type="match status" value="1"/>
</dbReference>
<dbReference type="EMBL" id="KN847481">
    <property type="protein sequence ID" value="KIX01707.1"/>
    <property type="molecule type" value="Genomic_DNA"/>
</dbReference>
<dbReference type="GO" id="GO:0000166">
    <property type="term" value="F:nucleotide binding"/>
    <property type="evidence" value="ECO:0007669"/>
    <property type="project" value="InterPro"/>
</dbReference>
<dbReference type="InterPro" id="IPR000683">
    <property type="entry name" value="Gfo/Idh/MocA-like_OxRdtase_N"/>
</dbReference>
<sequence>MSLGTIILKFYNWWNNATKIQSAIRAQKLSALSEATSPKFLRIGVLSAAKINFTAIFDAVATHPSVVIVAVASRDKAKADAQIAENKLAIVGECKSYGSYDALLDDPNIDAVYIPLPNGLHHKWTLAALEKGKHVLIEKPLVSNAREAREVREAARRSGKVALEAFHWRFHPSAHVVKTMLLSGEYGPIRTMDARFAMPAGVFPKDDIRFNYELGGGSCMDLTYVFAALEYFAARDATKPGVEFEVLEAKGRVNKRDSRIDDAMSATIVIRDSGSYGESSGSRGTKGEVKATVYADLAAPPLFGFIPNLGAMTPMLTIECEGAEIVFSNFMGPWVGHSITVTPVTRDKDTGQILGRGKKTVQKVYKGGPIWEVEAKNDSTKGDKDTSSSVGEDWWTTYRYQLEVFVRKIREHEEQQQQESNGYEYKGPWMSLDESVKVMEIIDSVYERAGLPIRGE</sequence>
<evidence type="ECO:0000313" key="8">
    <source>
        <dbReference type="Proteomes" id="UP000053617"/>
    </source>
</evidence>
<evidence type="ECO:0000259" key="6">
    <source>
        <dbReference type="Pfam" id="PF01408"/>
    </source>
</evidence>